<dbReference type="InterPro" id="IPR058626">
    <property type="entry name" value="MdtA-like_b-barrel"/>
</dbReference>
<dbReference type="PANTHER" id="PTHR30158">
    <property type="entry name" value="ACRA/E-RELATED COMPONENT OF DRUG EFFLUX TRANSPORTER"/>
    <property type="match status" value="1"/>
</dbReference>
<comment type="similarity">
    <text evidence="2">Belongs to the membrane fusion protein (MFP) (TC 8.A.1) family.</text>
</comment>
<evidence type="ECO:0000259" key="7">
    <source>
        <dbReference type="Pfam" id="PF25967"/>
    </source>
</evidence>
<evidence type="ECO:0000259" key="6">
    <source>
        <dbReference type="Pfam" id="PF25944"/>
    </source>
</evidence>
<reference evidence="8 9" key="1">
    <citation type="submission" date="2016-10" db="EMBL/GenBank/DDBJ databases">
        <authorList>
            <person name="de Groot N.N."/>
        </authorList>
    </citation>
    <scope>NUCLEOTIDE SEQUENCE [LARGE SCALE GENOMIC DNA]</scope>
    <source>
        <strain evidence="8 9">DSM 28286</strain>
    </source>
</reference>
<dbReference type="Gene3D" id="2.40.420.20">
    <property type="match status" value="1"/>
</dbReference>
<dbReference type="STRING" id="1465490.SAMN05444277_105107"/>
<dbReference type="NCBIfam" id="TIGR01730">
    <property type="entry name" value="RND_mfp"/>
    <property type="match status" value="1"/>
</dbReference>
<feature type="domain" description="Multidrug resistance protein MdtA-like beta-barrel" evidence="6">
    <location>
        <begin position="209"/>
        <end position="291"/>
    </location>
</feature>
<dbReference type="InterPro" id="IPR058625">
    <property type="entry name" value="MdtA-like_BSH"/>
</dbReference>
<sequence>MKQGAQILVFSTMIAVAVACGTKENNQPPQAAPPVSVNIDTVQQAPALYYDQYPATINALNQVDIHAQVSGYITGIYFKDGQHVTKGQRLYSIDQQKYAGDYNQAIANLKVSKANLVKAQKNADRYLELDKNDAIAKQTVDNALADLEAAKMSVEAAKASAAAVETNLRYSNIYAPFSGVIGISQVKLGSAVSPGTTVLNTISSETSLAVDFAVDEKEIPRFVKLQQQGGAAADSVFSITLPDGSVYDKPGKIALLDRAVDPQTGTIRTRLEFSNPEGVLKPGMTCNVRIKSLNNNAILIPTKAITEQMGEYFVYVVGDSNKAVQTKIIPGMQIREKTVVKDGLTAGEKIITDGVQKVRSGAVVKPAADSAQVH</sequence>
<dbReference type="Gene3D" id="2.40.50.100">
    <property type="match status" value="1"/>
</dbReference>
<name>A0A1I5VQE7_9BACT</name>
<dbReference type="GO" id="GO:0046677">
    <property type="term" value="P:response to antibiotic"/>
    <property type="evidence" value="ECO:0007669"/>
    <property type="project" value="TreeGrafter"/>
</dbReference>
<feature type="domain" description="Multidrug resistance protein MdtA-like C-terminal permuted SH3" evidence="7">
    <location>
        <begin position="296"/>
        <end position="357"/>
    </location>
</feature>
<proteinExistence type="inferred from homology"/>
<dbReference type="EMBL" id="FOXQ01000005">
    <property type="protein sequence ID" value="SFQ09216.1"/>
    <property type="molecule type" value="Genomic_DNA"/>
</dbReference>
<evidence type="ECO:0000313" key="8">
    <source>
        <dbReference type="EMBL" id="SFQ09216.1"/>
    </source>
</evidence>
<comment type="subcellular location">
    <subcellularLocation>
        <location evidence="1">Cell envelope</location>
    </subcellularLocation>
</comment>
<dbReference type="GO" id="GO:0030313">
    <property type="term" value="C:cell envelope"/>
    <property type="evidence" value="ECO:0007669"/>
    <property type="project" value="UniProtKB-SubCell"/>
</dbReference>
<gene>
    <name evidence="8" type="ORF">SAMN05444277_105107</name>
</gene>
<dbReference type="SUPFAM" id="SSF111369">
    <property type="entry name" value="HlyD-like secretion proteins"/>
    <property type="match status" value="1"/>
</dbReference>
<feature type="domain" description="Multidrug resistance protein MdtA-like alpha-helical hairpin" evidence="4">
    <location>
        <begin position="102"/>
        <end position="171"/>
    </location>
</feature>
<keyword evidence="3" id="KW-0175">Coiled coil</keyword>
<dbReference type="Pfam" id="PF25917">
    <property type="entry name" value="BSH_RND"/>
    <property type="match status" value="1"/>
</dbReference>
<dbReference type="Proteomes" id="UP000199031">
    <property type="component" value="Unassembled WGS sequence"/>
</dbReference>
<organism evidence="8 9">
    <name type="scientific">Parafilimonas terrae</name>
    <dbReference type="NCBI Taxonomy" id="1465490"/>
    <lineage>
        <taxon>Bacteria</taxon>
        <taxon>Pseudomonadati</taxon>
        <taxon>Bacteroidota</taxon>
        <taxon>Chitinophagia</taxon>
        <taxon>Chitinophagales</taxon>
        <taxon>Chitinophagaceae</taxon>
        <taxon>Parafilimonas</taxon>
    </lineage>
</organism>
<dbReference type="Gene3D" id="1.10.287.470">
    <property type="entry name" value="Helix hairpin bin"/>
    <property type="match status" value="1"/>
</dbReference>
<evidence type="ECO:0000259" key="5">
    <source>
        <dbReference type="Pfam" id="PF25917"/>
    </source>
</evidence>
<dbReference type="GO" id="GO:0005886">
    <property type="term" value="C:plasma membrane"/>
    <property type="evidence" value="ECO:0007669"/>
    <property type="project" value="TreeGrafter"/>
</dbReference>
<dbReference type="InterPro" id="IPR058627">
    <property type="entry name" value="MdtA-like_C"/>
</dbReference>
<protein>
    <submittedName>
        <fullName evidence="8">Membrane fusion protein, multidrug efflux system</fullName>
    </submittedName>
</protein>
<feature type="domain" description="Multidrug resistance protein MdtA-like barrel-sandwich hybrid" evidence="5">
    <location>
        <begin position="61"/>
        <end position="198"/>
    </location>
</feature>
<dbReference type="GO" id="GO:0022857">
    <property type="term" value="F:transmembrane transporter activity"/>
    <property type="evidence" value="ECO:0007669"/>
    <property type="project" value="InterPro"/>
</dbReference>
<evidence type="ECO:0000256" key="3">
    <source>
        <dbReference type="SAM" id="Coils"/>
    </source>
</evidence>
<evidence type="ECO:0000313" key="9">
    <source>
        <dbReference type="Proteomes" id="UP000199031"/>
    </source>
</evidence>
<keyword evidence="9" id="KW-1185">Reference proteome</keyword>
<evidence type="ECO:0000256" key="2">
    <source>
        <dbReference type="ARBA" id="ARBA00009477"/>
    </source>
</evidence>
<dbReference type="Gene3D" id="2.40.30.170">
    <property type="match status" value="1"/>
</dbReference>
<dbReference type="InterPro" id="IPR006143">
    <property type="entry name" value="RND_pump_MFP"/>
</dbReference>
<evidence type="ECO:0000256" key="1">
    <source>
        <dbReference type="ARBA" id="ARBA00004196"/>
    </source>
</evidence>
<dbReference type="PROSITE" id="PS51257">
    <property type="entry name" value="PROKAR_LIPOPROTEIN"/>
    <property type="match status" value="1"/>
</dbReference>
<dbReference type="InterPro" id="IPR058624">
    <property type="entry name" value="MdtA-like_HH"/>
</dbReference>
<evidence type="ECO:0000259" key="4">
    <source>
        <dbReference type="Pfam" id="PF25876"/>
    </source>
</evidence>
<dbReference type="AlphaFoldDB" id="A0A1I5VQE7"/>
<dbReference type="Pfam" id="PF25967">
    <property type="entry name" value="RND-MFP_C"/>
    <property type="match status" value="1"/>
</dbReference>
<dbReference type="RefSeq" id="WP_090657865.1">
    <property type="nucleotide sequence ID" value="NZ_FOXQ01000005.1"/>
</dbReference>
<feature type="coiled-coil region" evidence="3">
    <location>
        <begin position="102"/>
        <end position="160"/>
    </location>
</feature>
<dbReference type="Pfam" id="PF25876">
    <property type="entry name" value="HH_MFP_RND"/>
    <property type="match status" value="1"/>
</dbReference>
<accession>A0A1I5VQE7</accession>
<dbReference type="OrthoDB" id="9801814at2"/>
<dbReference type="Pfam" id="PF25944">
    <property type="entry name" value="Beta-barrel_RND"/>
    <property type="match status" value="1"/>
</dbReference>